<dbReference type="InParanoid" id="A0A067LV37"/>
<dbReference type="EMBL" id="KL198155">
    <property type="protein sequence ID" value="KDQ06125.1"/>
    <property type="molecule type" value="Genomic_DNA"/>
</dbReference>
<feature type="compositionally biased region" description="Basic and acidic residues" evidence="1">
    <location>
        <begin position="212"/>
        <end position="222"/>
    </location>
</feature>
<proteinExistence type="predicted"/>
<dbReference type="HOGENOM" id="CLU_986919_0_0_1"/>
<keyword evidence="3" id="KW-1185">Reference proteome</keyword>
<protein>
    <submittedName>
        <fullName evidence="2">Uncharacterized protein</fullName>
    </submittedName>
</protein>
<feature type="compositionally biased region" description="Acidic residues" evidence="1">
    <location>
        <begin position="164"/>
        <end position="173"/>
    </location>
</feature>
<evidence type="ECO:0000256" key="1">
    <source>
        <dbReference type="SAM" id="MobiDB-lite"/>
    </source>
</evidence>
<feature type="compositionally biased region" description="Acidic residues" evidence="1">
    <location>
        <begin position="115"/>
        <end position="130"/>
    </location>
</feature>
<dbReference type="AlphaFoldDB" id="A0A067LV37"/>
<evidence type="ECO:0000313" key="3">
    <source>
        <dbReference type="Proteomes" id="UP000027195"/>
    </source>
</evidence>
<feature type="compositionally biased region" description="Basic and acidic residues" evidence="1">
    <location>
        <begin position="270"/>
        <end position="282"/>
    </location>
</feature>
<evidence type="ECO:0000313" key="2">
    <source>
        <dbReference type="EMBL" id="KDQ06125.1"/>
    </source>
</evidence>
<organism evidence="2 3">
    <name type="scientific">Botryobasidium botryosum (strain FD-172 SS1)</name>
    <dbReference type="NCBI Taxonomy" id="930990"/>
    <lineage>
        <taxon>Eukaryota</taxon>
        <taxon>Fungi</taxon>
        <taxon>Dikarya</taxon>
        <taxon>Basidiomycota</taxon>
        <taxon>Agaricomycotina</taxon>
        <taxon>Agaricomycetes</taxon>
        <taxon>Cantharellales</taxon>
        <taxon>Botryobasidiaceae</taxon>
        <taxon>Botryobasidium</taxon>
    </lineage>
</organism>
<feature type="compositionally biased region" description="Acidic residues" evidence="1">
    <location>
        <begin position="180"/>
        <end position="209"/>
    </location>
</feature>
<accession>A0A067LV37</accession>
<feature type="region of interest" description="Disordered" evidence="1">
    <location>
        <begin position="97"/>
        <end position="282"/>
    </location>
</feature>
<dbReference type="Proteomes" id="UP000027195">
    <property type="component" value="Unassembled WGS sequence"/>
</dbReference>
<gene>
    <name evidence="2" type="ORF">BOTBODRAFT_49557</name>
</gene>
<name>A0A067LV37_BOTB1</name>
<feature type="region of interest" description="Disordered" evidence="1">
    <location>
        <begin position="18"/>
        <end position="67"/>
    </location>
</feature>
<sequence length="282" mass="31549">MLQAVEWFEDAEKLRLSELQQTNTRARDNAVPRRDFTNQNQRRDSQQRHAMPAGQNQPRNNGNRHNDRRRADADLALMFAKFDDGTYMFEDILFGTDSEDESEASSDKEHSGDSSGDDSDGSSDLDDEPDLPGLTAVSDSEDESWIDNQRYAEDPAQTPGVEDWNSDDTDWDEDPHYTDDDSCSETDPDMPDLLEVSDSDSELEEEPVILEDLPRLPARKDDNDSDDNGTLESCAVAGAPTKLKTPGKAQKGQRAKRPKASTTDTDTLDGLERNTVKPKDFT</sequence>
<feature type="compositionally biased region" description="Basic and acidic residues" evidence="1">
    <location>
        <begin position="25"/>
        <end position="47"/>
    </location>
</feature>
<reference evidence="3" key="1">
    <citation type="journal article" date="2014" name="Proc. Natl. Acad. Sci. U.S.A.">
        <title>Extensive sampling of basidiomycete genomes demonstrates inadequacy of the white-rot/brown-rot paradigm for wood decay fungi.</title>
        <authorList>
            <person name="Riley R."/>
            <person name="Salamov A.A."/>
            <person name="Brown D.W."/>
            <person name="Nagy L.G."/>
            <person name="Floudas D."/>
            <person name="Held B.W."/>
            <person name="Levasseur A."/>
            <person name="Lombard V."/>
            <person name="Morin E."/>
            <person name="Otillar R."/>
            <person name="Lindquist E.A."/>
            <person name="Sun H."/>
            <person name="LaButti K.M."/>
            <person name="Schmutz J."/>
            <person name="Jabbour D."/>
            <person name="Luo H."/>
            <person name="Baker S.E."/>
            <person name="Pisabarro A.G."/>
            <person name="Walton J.D."/>
            <person name="Blanchette R.A."/>
            <person name="Henrissat B."/>
            <person name="Martin F."/>
            <person name="Cullen D."/>
            <person name="Hibbett D.S."/>
            <person name="Grigoriev I.V."/>
        </authorList>
    </citation>
    <scope>NUCLEOTIDE SEQUENCE [LARGE SCALE GENOMIC DNA]</scope>
    <source>
        <strain evidence="3">FD-172 SS1</strain>
    </source>
</reference>